<dbReference type="Proteomes" id="UP000231879">
    <property type="component" value="Unassembled WGS sequence"/>
</dbReference>
<evidence type="ECO:0000313" key="2">
    <source>
        <dbReference type="Proteomes" id="UP000231879"/>
    </source>
</evidence>
<comment type="caution">
    <text evidence="1">The sequence shown here is derived from an EMBL/GenBank/DDBJ whole genome shotgun (WGS) entry which is preliminary data.</text>
</comment>
<reference evidence="1 2" key="1">
    <citation type="submission" date="2017-07" db="EMBL/GenBank/DDBJ databases">
        <title>Leptospira spp. isolated from tropical soils.</title>
        <authorList>
            <person name="Thibeaux R."/>
            <person name="Iraola G."/>
            <person name="Ferres I."/>
            <person name="Bierque E."/>
            <person name="Girault D."/>
            <person name="Soupe-Gilbert M.-E."/>
            <person name="Picardeau M."/>
            <person name="Goarant C."/>
        </authorList>
    </citation>
    <scope>NUCLEOTIDE SEQUENCE [LARGE SCALE GENOMIC DNA]</scope>
    <source>
        <strain evidence="1 2">FH4-C-A1</strain>
    </source>
</reference>
<name>A0ABX4NN93_9LEPT</name>
<sequence>MKDFISEIVLGFKRIELRSFLSNRFATDRFGVRRLKRISLMKNSTFIFILILLIFISDCNPQKSESNDETALGLIGVASNFFGRKGASSSQPPIPEIPDVVLPNGIVSVSPTNAATFSLDWTDLGTKSFNGACTYIGDNFGTGNIRVQKILPTTKLVLEVRFSQDVNPNGTLEILKQGNSIPGTVSFPNARTAKFESQDPGEFSLLFPYSANASGFKRASDGSEIPSVQWKFRANFSGTKSASSSLTENCAVVDNKNRCNVKAVQKFTEEIQSVAAQNDFAYFYSDLYYFDEGGNYYGIFAMECLETTAISAKAQSKEFWFLETNVTFPHIPNQAQSGKYQIDSAIFMDTSISQKIFTQFTSFQK</sequence>
<proteinExistence type="predicted"/>
<evidence type="ECO:0000313" key="1">
    <source>
        <dbReference type="EMBL" id="PJZ58208.1"/>
    </source>
</evidence>
<keyword evidence="2" id="KW-1185">Reference proteome</keyword>
<accession>A0ABX4NN93</accession>
<dbReference type="EMBL" id="NPDS01000002">
    <property type="protein sequence ID" value="PJZ58208.1"/>
    <property type="molecule type" value="Genomic_DNA"/>
</dbReference>
<gene>
    <name evidence="1" type="ORF">CH367_07425</name>
</gene>
<protein>
    <submittedName>
        <fullName evidence="1">Uncharacterized protein</fullName>
    </submittedName>
</protein>
<organism evidence="1 2">
    <name type="scientific">Leptospira barantonii</name>
    <dbReference type="NCBI Taxonomy" id="2023184"/>
    <lineage>
        <taxon>Bacteria</taxon>
        <taxon>Pseudomonadati</taxon>
        <taxon>Spirochaetota</taxon>
        <taxon>Spirochaetia</taxon>
        <taxon>Leptospirales</taxon>
        <taxon>Leptospiraceae</taxon>
        <taxon>Leptospira</taxon>
    </lineage>
</organism>